<dbReference type="InterPro" id="IPR001647">
    <property type="entry name" value="HTH_TetR"/>
</dbReference>
<gene>
    <name evidence="4" type="ORF">IAA61_05575</name>
</gene>
<evidence type="ECO:0000313" key="4">
    <source>
        <dbReference type="EMBL" id="HIU57265.1"/>
    </source>
</evidence>
<sequence length="195" mass="22122">MEKKRNRNAIRSVNMIMDSYVELLNEVPADKITVTAIVNRAGLNRSTFYAHFTSPDDVQRMLEQKLVDDLLESIKDFDLNGLMNNPGPLIDLVSKRIEAKMSCVKLMFEKHSAAHWLDSLREAVIEKFMSDPQAESYGDRDMLLLKVRFFIGGYISLCRDCITNHIDMPLGSLTETLAMTITGGLAPYKTSEEKK</sequence>
<evidence type="ECO:0000313" key="5">
    <source>
        <dbReference type="Proteomes" id="UP000824109"/>
    </source>
</evidence>
<accession>A0A9D1MBE2</accession>
<evidence type="ECO:0000256" key="2">
    <source>
        <dbReference type="PROSITE-ProRule" id="PRU00335"/>
    </source>
</evidence>
<evidence type="ECO:0000259" key="3">
    <source>
        <dbReference type="PROSITE" id="PS50977"/>
    </source>
</evidence>
<comment type="caution">
    <text evidence="4">The sequence shown here is derived from an EMBL/GenBank/DDBJ whole genome shotgun (WGS) entry which is preliminary data.</text>
</comment>
<feature type="DNA-binding region" description="H-T-H motif" evidence="2">
    <location>
        <begin position="33"/>
        <end position="52"/>
    </location>
</feature>
<dbReference type="GO" id="GO:0003677">
    <property type="term" value="F:DNA binding"/>
    <property type="evidence" value="ECO:0007669"/>
    <property type="project" value="UniProtKB-UniRule"/>
</dbReference>
<reference evidence="4" key="1">
    <citation type="submission" date="2020-10" db="EMBL/GenBank/DDBJ databases">
        <authorList>
            <person name="Gilroy R."/>
        </authorList>
    </citation>
    <scope>NUCLEOTIDE SEQUENCE</scope>
    <source>
        <strain evidence="4">USAMLcec3-3695</strain>
    </source>
</reference>
<dbReference type="EMBL" id="DVNB01000057">
    <property type="protein sequence ID" value="HIU57265.1"/>
    <property type="molecule type" value="Genomic_DNA"/>
</dbReference>
<dbReference type="PROSITE" id="PS50977">
    <property type="entry name" value="HTH_TETR_2"/>
    <property type="match status" value="1"/>
</dbReference>
<keyword evidence="1 2" id="KW-0238">DNA-binding</keyword>
<dbReference type="AlphaFoldDB" id="A0A9D1MBE2"/>
<dbReference type="Proteomes" id="UP000824109">
    <property type="component" value="Unassembled WGS sequence"/>
</dbReference>
<dbReference type="Gene3D" id="1.10.357.10">
    <property type="entry name" value="Tetracycline Repressor, domain 2"/>
    <property type="match status" value="1"/>
</dbReference>
<proteinExistence type="predicted"/>
<dbReference type="InterPro" id="IPR009057">
    <property type="entry name" value="Homeodomain-like_sf"/>
</dbReference>
<organism evidence="4 5">
    <name type="scientific">Candidatus Ornithomonoglobus merdipullorum</name>
    <dbReference type="NCBI Taxonomy" id="2840895"/>
    <lineage>
        <taxon>Bacteria</taxon>
        <taxon>Bacillati</taxon>
        <taxon>Bacillota</taxon>
        <taxon>Clostridia</taxon>
        <taxon>Candidatus Ornithomonoglobus</taxon>
    </lineage>
</organism>
<dbReference type="Pfam" id="PF00440">
    <property type="entry name" value="TetR_N"/>
    <property type="match status" value="1"/>
</dbReference>
<name>A0A9D1MBE2_9FIRM</name>
<evidence type="ECO:0000256" key="1">
    <source>
        <dbReference type="ARBA" id="ARBA00023125"/>
    </source>
</evidence>
<reference evidence="4" key="2">
    <citation type="journal article" date="2021" name="PeerJ">
        <title>Extensive microbial diversity within the chicken gut microbiome revealed by metagenomics and culture.</title>
        <authorList>
            <person name="Gilroy R."/>
            <person name="Ravi A."/>
            <person name="Getino M."/>
            <person name="Pursley I."/>
            <person name="Horton D.L."/>
            <person name="Alikhan N.F."/>
            <person name="Baker D."/>
            <person name="Gharbi K."/>
            <person name="Hall N."/>
            <person name="Watson M."/>
            <person name="Adriaenssens E.M."/>
            <person name="Foster-Nyarko E."/>
            <person name="Jarju S."/>
            <person name="Secka A."/>
            <person name="Antonio M."/>
            <person name="Oren A."/>
            <person name="Chaudhuri R.R."/>
            <person name="La Ragione R."/>
            <person name="Hildebrand F."/>
            <person name="Pallen M.J."/>
        </authorList>
    </citation>
    <scope>NUCLEOTIDE SEQUENCE</scope>
    <source>
        <strain evidence="4">USAMLcec3-3695</strain>
    </source>
</reference>
<feature type="domain" description="HTH tetR-type" evidence="3">
    <location>
        <begin position="10"/>
        <end position="70"/>
    </location>
</feature>
<dbReference type="SUPFAM" id="SSF46689">
    <property type="entry name" value="Homeodomain-like"/>
    <property type="match status" value="1"/>
</dbReference>
<protein>
    <submittedName>
        <fullName evidence="4">Helix-turn-helix transcriptional regulator</fullName>
    </submittedName>
</protein>